<dbReference type="AlphaFoldDB" id="A0A0F9T0K0"/>
<proteinExistence type="predicted"/>
<sequence>MAGKEKEDGEAKETDVEHWAPTKVGWPVVYHAPNGSDVPAIISGVRGEDNDNDEDFPPRYQIIVIGVPDNYVVDNVDEGEGGGGIGFLN</sequence>
<comment type="caution">
    <text evidence="1">The sequence shown here is derived from an EMBL/GenBank/DDBJ whole genome shotgun (WGS) entry which is preliminary data.</text>
</comment>
<name>A0A0F9T0K0_9ZZZZ</name>
<organism evidence="1">
    <name type="scientific">marine sediment metagenome</name>
    <dbReference type="NCBI Taxonomy" id="412755"/>
    <lineage>
        <taxon>unclassified sequences</taxon>
        <taxon>metagenomes</taxon>
        <taxon>ecological metagenomes</taxon>
    </lineage>
</organism>
<dbReference type="EMBL" id="LAZR01001566">
    <property type="protein sequence ID" value="KKN42656.1"/>
    <property type="molecule type" value="Genomic_DNA"/>
</dbReference>
<accession>A0A0F9T0K0</accession>
<gene>
    <name evidence="1" type="ORF">LCGC14_0711080</name>
</gene>
<evidence type="ECO:0000313" key="1">
    <source>
        <dbReference type="EMBL" id="KKN42656.1"/>
    </source>
</evidence>
<reference evidence="1" key="1">
    <citation type="journal article" date="2015" name="Nature">
        <title>Complex archaea that bridge the gap between prokaryotes and eukaryotes.</title>
        <authorList>
            <person name="Spang A."/>
            <person name="Saw J.H."/>
            <person name="Jorgensen S.L."/>
            <person name="Zaremba-Niedzwiedzka K."/>
            <person name="Martijn J."/>
            <person name="Lind A.E."/>
            <person name="van Eijk R."/>
            <person name="Schleper C."/>
            <person name="Guy L."/>
            <person name="Ettema T.J."/>
        </authorList>
    </citation>
    <scope>NUCLEOTIDE SEQUENCE</scope>
</reference>
<protein>
    <submittedName>
        <fullName evidence="1">Uncharacterized protein</fullName>
    </submittedName>
</protein>